<keyword evidence="2" id="KW-1185">Reference proteome</keyword>
<dbReference type="AlphaFoldDB" id="A0A4R7V6B0"/>
<accession>A0A4R7V6B0</accession>
<evidence type="ECO:0008006" key="3">
    <source>
        <dbReference type="Google" id="ProtNLM"/>
    </source>
</evidence>
<organism evidence="1 2">
    <name type="scientific">Actinophytocola oryzae</name>
    <dbReference type="NCBI Taxonomy" id="502181"/>
    <lineage>
        <taxon>Bacteria</taxon>
        <taxon>Bacillati</taxon>
        <taxon>Actinomycetota</taxon>
        <taxon>Actinomycetes</taxon>
        <taxon>Pseudonocardiales</taxon>
        <taxon>Pseudonocardiaceae</taxon>
    </lineage>
</organism>
<comment type="caution">
    <text evidence="1">The sequence shown here is derived from an EMBL/GenBank/DDBJ whole genome shotgun (WGS) entry which is preliminary data.</text>
</comment>
<dbReference type="EMBL" id="SOCP01000014">
    <property type="protein sequence ID" value="TDV44312.1"/>
    <property type="molecule type" value="Genomic_DNA"/>
</dbReference>
<protein>
    <recommendedName>
        <fullName evidence="3">GAF domain-containing protein</fullName>
    </recommendedName>
</protein>
<gene>
    <name evidence="1" type="ORF">CLV71_114222</name>
</gene>
<proteinExistence type="predicted"/>
<name>A0A4R7V6B0_9PSEU</name>
<reference evidence="1 2" key="1">
    <citation type="submission" date="2019-03" db="EMBL/GenBank/DDBJ databases">
        <title>Genomic Encyclopedia of Archaeal and Bacterial Type Strains, Phase II (KMG-II): from individual species to whole genera.</title>
        <authorList>
            <person name="Goeker M."/>
        </authorList>
    </citation>
    <scope>NUCLEOTIDE SEQUENCE [LARGE SCALE GENOMIC DNA]</scope>
    <source>
        <strain evidence="1 2">DSM 45499</strain>
    </source>
</reference>
<dbReference type="Proteomes" id="UP000294927">
    <property type="component" value="Unassembled WGS sequence"/>
</dbReference>
<evidence type="ECO:0000313" key="1">
    <source>
        <dbReference type="EMBL" id="TDV44312.1"/>
    </source>
</evidence>
<evidence type="ECO:0000313" key="2">
    <source>
        <dbReference type="Proteomes" id="UP000294927"/>
    </source>
</evidence>
<sequence length="100" mass="10748">MASGSVPGSGGGADQVREHLIAQTFVEVADTLVADFLNMLVEHCADIAADAQRWPRYVVAADTCGFRAVHVLPMRLRQEVIGELSLLSTRTSSTTCRDTS</sequence>